<dbReference type="InterPro" id="IPR016084">
    <property type="entry name" value="Haem_Oase-like_multi-hlx"/>
</dbReference>
<comment type="caution">
    <text evidence="1">The sequence shown here is derived from an EMBL/GenBank/DDBJ whole genome shotgun (WGS) entry which is preliminary data.</text>
</comment>
<dbReference type="Gene3D" id="1.20.910.10">
    <property type="entry name" value="Heme oxygenase-like"/>
    <property type="match status" value="1"/>
</dbReference>
<protein>
    <submittedName>
        <fullName evidence="1">Biliverdin-producing heme oxygenase</fullName>
    </submittedName>
</protein>
<gene>
    <name evidence="1" type="ORF">AB2B41_08745</name>
</gene>
<reference evidence="1 2" key="1">
    <citation type="submission" date="2024-07" db="EMBL/GenBank/DDBJ databases">
        <title>Marimonas sp.nov., isolated from tidal-flat sediment.</title>
        <authorList>
            <person name="Jayan J.N."/>
            <person name="Lee S.S."/>
        </authorList>
    </citation>
    <scope>NUCLEOTIDE SEQUENCE [LARGE SCALE GENOMIC DNA]</scope>
    <source>
        <strain evidence="1 2">MJW-29</strain>
    </source>
</reference>
<accession>A0ABV3RMV4</accession>
<name>A0ABV3RMV4_9RHOB</name>
<evidence type="ECO:0000313" key="2">
    <source>
        <dbReference type="Proteomes" id="UP001556098"/>
    </source>
</evidence>
<dbReference type="CDD" id="cd19166">
    <property type="entry name" value="HemeO-bac"/>
    <property type="match status" value="1"/>
</dbReference>
<dbReference type="EMBL" id="JBFNXX010000005">
    <property type="protein sequence ID" value="MEW9919689.1"/>
    <property type="molecule type" value="Genomic_DNA"/>
</dbReference>
<sequence>MLPVLPMIDVREDLARATAPAHLALHDHRWIGQLAAPGLSREVYRGILTAYRIVHEEVEDHRNATGLFEPLSLAPAVAALRADLDVLGPFPHPIPPPRDTELSAAGLLGALYVLHGAGFGARSLRAGAARNLTGAPLGYLTLGTSPALWRRLKTSLQDLAEDPPARARLERGARDTFGRVGETVSHICEGATTVDAGAVFPPSLH</sequence>
<dbReference type="RefSeq" id="WP_367877394.1">
    <property type="nucleotide sequence ID" value="NZ_JBFNXX010000005.1"/>
</dbReference>
<evidence type="ECO:0000313" key="1">
    <source>
        <dbReference type="EMBL" id="MEW9919689.1"/>
    </source>
</evidence>
<keyword evidence="2" id="KW-1185">Reference proteome</keyword>
<proteinExistence type="predicted"/>
<dbReference type="Proteomes" id="UP001556098">
    <property type="component" value="Unassembled WGS sequence"/>
</dbReference>
<organism evidence="1 2">
    <name type="scientific">Sulfitobacter sediminis</name>
    <dbReference type="NCBI Taxonomy" id="3234186"/>
    <lineage>
        <taxon>Bacteria</taxon>
        <taxon>Pseudomonadati</taxon>
        <taxon>Pseudomonadota</taxon>
        <taxon>Alphaproteobacteria</taxon>
        <taxon>Rhodobacterales</taxon>
        <taxon>Roseobacteraceae</taxon>
        <taxon>Sulfitobacter</taxon>
    </lineage>
</organism>
<dbReference type="SUPFAM" id="SSF48613">
    <property type="entry name" value="Heme oxygenase-like"/>
    <property type="match status" value="1"/>
</dbReference>